<gene>
    <name evidence="6" type="ORF">GYP27_15725</name>
    <name evidence="7" type="ORF">GZK27_02965</name>
</gene>
<dbReference type="Pfam" id="PF00082">
    <property type="entry name" value="Peptidase_S8"/>
    <property type="match status" value="1"/>
</dbReference>
<proteinExistence type="inferred from homology"/>
<keyword evidence="2" id="KW-0645">Protease</keyword>
<reference evidence="6 8" key="1">
    <citation type="journal article" date="2018" name="Genome Biol.">
        <title>SKESA: strategic k-mer extension for scrupulous assemblies.</title>
        <authorList>
            <person name="Souvorov A."/>
            <person name="Agarwala R."/>
            <person name="Lipman D.J."/>
        </authorList>
    </citation>
    <scope>NUCLEOTIDE SEQUENCE [LARGE SCALE GENOMIC DNA]</scope>
    <source>
        <strain evidence="6">CFIAFB20140010</strain>
        <strain evidence="7 8">LiDS0115</strain>
    </source>
</reference>
<dbReference type="InterPro" id="IPR036852">
    <property type="entry name" value="Peptidase_S8/S53_dom_sf"/>
</dbReference>
<dbReference type="GO" id="GO:0004252">
    <property type="term" value="F:serine-type endopeptidase activity"/>
    <property type="evidence" value="ECO:0007669"/>
    <property type="project" value="InterPro"/>
</dbReference>
<comment type="similarity">
    <text evidence="1">Belongs to the peptidase S8 family.</text>
</comment>
<sequence>MSDKHPIILFQQREVDNGRTPGGGDSKKPKWVLTGAELQAHSQELSLEIDSINSSWDLNEEIGVPKVVRVEFIKKAKAKSHQSKIVDLFSVTENLAQIGMDSEYSILLKIPDSENMNMIHSRILDIERNDITISAIDTISEFKPRLEAHTRQAQHKLTFLDFRNQKLNLNAKNYTLKMLEKNSIPFKFEKYGSSDIVLIRESNFDKLQFIKNLPVKSIEPLEETLPPFQFLSVDFSVKENFVSYKNDKIYPVVGLLDSGVELNDFTKEWVTKGNGSNYSENDLNTDHGTYIASLLIHGDKLNGYHDSVVMGCKVVDVPVVPNKPISGPELIKNIEDAIKGNPDVNIWNLSISLAGEIQNDQFSDFAVELDRIQSEYRVLIFKSAGNDASFYSGGIAGKLSIGADSVRAVTVGSANRNSDEFGYTLAEYPSPYSRIGRGPAHIIKPDVVGYGGDVFALKENPSAKNEFEVIGELGFSGDCVEERQVGTSFSTPKIAKTAAEISILLDQEFDPLLIKALLVHSAGYSESAMIKWEEKLQKLGYGKPKNAEFILEEEDHSATLLLRGNLKKGRNIDIMDFPFPENLVVDGKFIGRIKATLVYDPILSSGLGDEYCQSNLSLKFGTFSEKVDREGRYQLFNPIGRLDTKNLLNTDLYAKNKMKQNISYGTERLQIKYGDKYYPVKKYDCDLSELTDANEKYLSFERNWYLFLEGQYRDFVTKYSKKNSETLSIDYCLIISIIDPTNEKDVYSETIRSLDKYNFIHESIKTEIDTHINNGLES</sequence>
<keyword evidence="4" id="KW-0720">Serine protease</keyword>
<evidence type="ECO:0000256" key="4">
    <source>
        <dbReference type="ARBA" id="ARBA00022825"/>
    </source>
</evidence>
<comment type="caution">
    <text evidence="6">The sequence shown here is derived from an EMBL/GenBank/DDBJ whole genome shotgun (WGS) entry which is preliminary data.</text>
</comment>
<dbReference type="PANTHER" id="PTHR43806:SF11">
    <property type="entry name" value="CEREVISIN-RELATED"/>
    <property type="match status" value="1"/>
</dbReference>
<dbReference type="PANTHER" id="PTHR43806">
    <property type="entry name" value="PEPTIDASE S8"/>
    <property type="match status" value="1"/>
</dbReference>
<keyword evidence="3" id="KW-0378">Hydrolase</keyword>
<name>A0A3T2HMK4_LISMN</name>
<dbReference type="GO" id="GO:0006508">
    <property type="term" value="P:proteolysis"/>
    <property type="evidence" value="ECO:0007669"/>
    <property type="project" value="UniProtKB-KW"/>
</dbReference>
<dbReference type="InterPro" id="IPR034074">
    <property type="entry name" value="Y4bN_pept_dom"/>
</dbReference>
<evidence type="ECO:0000256" key="2">
    <source>
        <dbReference type="ARBA" id="ARBA00022670"/>
    </source>
</evidence>
<dbReference type="AlphaFoldDB" id="A0A3T2HMK4"/>
<evidence type="ECO:0000256" key="3">
    <source>
        <dbReference type="ARBA" id="ARBA00022801"/>
    </source>
</evidence>
<dbReference type="Proteomes" id="UP000840569">
    <property type="component" value="Unassembled WGS sequence"/>
</dbReference>
<evidence type="ECO:0000313" key="7">
    <source>
        <dbReference type="EMBL" id="HAC3054468.1"/>
    </source>
</evidence>
<organism evidence="6">
    <name type="scientific">Listeria monocytogenes</name>
    <dbReference type="NCBI Taxonomy" id="1639"/>
    <lineage>
        <taxon>Bacteria</taxon>
        <taxon>Bacillati</taxon>
        <taxon>Bacillota</taxon>
        <taxon>Bacilli</taxon>
        <taxon>Bacillales</taxon>
        <taxon>Listeriaceae</taxon>
        <taxon>Listeria</taxon>
    </lineage>
</organism>
<reference evidence="6" key="2">
    <citation type="submission" date="2020-01" db="EMBL/GenBank/DDBJ databases">
        <authorList>
            <consortium name="NCBI Pathogen Detection Project"/>
        </authorList>
    </citation>
    <scope>NUCLEOTIDE SEQUENCE</scope>
    <source>
        <strain evidence="6">CFIAFB20140010</strain>
        <strain evidence="7">LiDS0115</strain>
    </source>
</reference>
<dbReference type="RefSeq" id="WP_014601817.1">
    <property type="nucleotide sequence ID" value="NC_021823.1"/>
</dbReference>
<dbReference type="Gene3D" id="3.40.50.200">
    <property type="entry name" value="Peptidase S8/S53 domain"/>
    <property type="match status" value="1"/>
</dbReference>
<evidence type="ECO:0000313" key="8">
    <source>
        <dbReference type="Proteomes" id="UP000841561"/>
    </source>
</evidence>
<accession>A0A3T2HMK4</accession>
<evidence type="ECO:0000256" key="1">
    <source>
        <dbReference type="ARBA" id="ARBA00011073"/>
    </source>
</evidence>
<feature type="domain" description="Peptidase S8/S53" evidence="5">
    <location>
        <begin position="252"/>
        <end position="528"/>
    </location>
</feature>
<dbReference type="SUPFAM" id="SSF52743">
    <property type="entry name" value="Subtilisin-like"/>
    <property type="match status" value="1"/>
</dbReference>
<evidence type="ECO:0000259" key="5">
    <source>
        <dbReference type="Pfam" id="PF00082"/>
    </source>
</evidence>
<evidence type="ECO:0000313" key="6">
    <source>
        <dbReference type="EMBL" id="HAB7723419.1"/>
    </source>
</evidence>
<dbReference type="InterPro" id="IPR050131">
    <property type="entry name" value="Peptidase_S8_subtilisin-like"/>
</dbReference>
<dbReference type="EMBL" id="DAAHYZ010000019">
    <property type="protein sequence ID" value="HAB7723419.1"/>
    <property type="molecule type" value="Genomic_DNA"/>
</dbReference>
<protein>
    <submittedName>
        <fullName evidence="7">S8 family peptidase</fullName>
    </submittedName>
    <submittedName>
        <fullName evidence="6">S8 family serine peptidase</fullName>
    </submittedName>
</protein>
<dbReference type="Proteomes" id="UP000841561">
    <property type="component" value="Unassembled WGS sequence"/>
</dbReference>
<dbReference type="InterPro" id="IPR000209">
    <property type="entry name" value="Peptidase_S8/S53_dom"/>
</dbReference>
<dbReference type="CDD" id="cd04847">
    <property type="entry name" value="Peptidases_S8_Subtilisin_like_2"/>
    <property type="match status" value="1"/>
</dbReference>
<dbReference type="EMBL" id="DAAKPP010000001">
    <property type="protein sequence ID" value="HAC3054468.1"/>
    <property type="molecule type" value="Genomic_DNA"/>
</dbReference>